<feature type="region of interest" description="Disordered" evidence="1">
    <location>
        <begin position="1"/>
        <end position="28"/>
    </location>
</feature>
<feature type="domain" description="Insertion element IS402-like" evidence="2">
    <location>
        <begin position="6"/>
        <end position="59"/>
    </location>
</feature>
<evidence type="ECO:0000259" key="2">
    <source>
        <dbReference type="Pfam" id="PF13340"/>
    </source>
</evidence>
<dbReference type="InterPro" id="IPR052909">
    <property type="entry name" value="Transposase_6_like"/>
</dbReference>
<dbReference type="Proteomes" id="UP000305709">
    <property type="component" value="Unassembled WGS sequence"/>
</dbReference>
<evidence type="ECO:0000256" key="1">
    <source>
        <dbReference type="SAM" id="MobiDB-lite"/>
    </source>
</evidence>
<dbReference type="AlphaFoldDB" id="A0A5C4N3C3"/>
<evidence type="ECO:0000313" key="4">
    <source>
        <dbReference type="Proteomes" id="UP000305709"/>
    </source>
</evidence>
<accession>A0A5C4N3C3</accession>
<proteinExistence type="predicted"/>
<feature type="compositionally biased region" description="Polar residues" evidence="1">
    <location>
        <begin position="1"/>
        <end position="11"/>
    </location>
</feature>
<dbReference type="InterPro" id="IPR025161">
    <property type="entry name" value="IS402-like_dom"/>
</dbReference>
<dbReference type="PANTHER" id="PTHR46637">
    <property type="entry name" value="TIS1421-TRANSPOSASE PROTEIN A"/>
    <property type="match status" value="1"/>
</dbReference>
<organism evidence="3 4">
    <name type="scientific">Rubellimicrobium roseum</name>
    <dbReference type="NCBI Taxonomy" id="687525"/>
    <lineage>
        <taxon>Bacteria</taxon>
        <taxon>Pseudomonadati</taxon>
        <taxon>Pseudomonadota</taxon>
        <taxon>Alphaproteobacteria</taxon>
        <taxon>Rhodobacterales</taxon>
        <taxon>Roseobacteraceae</taxon>
        <taxon>Rubellimicrobium</taxon>
    </lineage>
</organism>
<reference evidence="3 4" key="1">
    <citation type="submission" date="2019-06" db="EMBL/GenBank/DDBJ databases">
        <authorList>
            <person name="Jiang L."/>
        </authorList>
    </citation>
    <scope>NUCLEOTIDE SEQUENCE [LARGE SCALE GENOMIC DNA]</scope>
    <source>
        <strain evidence="3 4">YIM 48858</strain>
    </source>
</reference>
<dbReference type="Pfam" id="PF13340">
    <property type="entry name" value="DUF4096"/>
    <property type="match status" value="1"/>
</dbReference>
<gene>
    <name evidence="3" type="ORF">FHG71_22450</name>
</gene>
<sequence length="59" mass="6862">MRRHQLSNAQSGLIADLMPRSGRRGGGRWRDQWQVVNGLIWKCGTCAPWRDPPERYGPW</sequence>
<dbReference type="RefSeq" id="WP_139083977.1">
    <property type="nucleotide sequence ID" value="NZ_VDFV01000091.1"/>
</dbReference>
<dbReference type="PANTHER" id="PTHR46637:SF1">
    <property type="entry name" value="BLL5188 PROTEIN"/>
    <property type="match status" value="1"/>
</dbReference>
<dbReference type="EMBL" id="VDFV01000091">
    <property type="protein sequence ID" value="TNC59868.1"/>
    <property type="molecule type" value="Genomic_DNA"/>
</dbReference>
<keyword evidence="4" id="KW-1185">Reference proteome</keyword>
<name>A0A5C4N3C3_9RHOB</name>
<evidence type="ECO:0000313" key="3">
    <source>
        <dbReference type="EMBL" id="TNC59868.1"/>
    </source>
</evidence>
<comment type="caution">
    <text evidence="3">The sequence shown here is derived from an EMBL/GenBank/DDBJ whole genome shotgun (WGS) entry which is preliminary data.</text>
</comment>
<protein>
    <submittedName>
        <fullName evidence="3">Transposase</fullName>
    </submittedName>
</protein>